<feature type="transmembrane region" description="Helical" evidence="6">
    <location>
        <begin position="31"/>
        <end position="49"/>
    </location>
</feature>
<evidence type="ECO:0000256" key="1">
    <source>
        <dbReference type="ARBA" id="ARBA00000085"/>
    </source>
</evidence>
<feature type="transmembrane region" description="Helical" evidence="6">
    <location>
        <begin position="61"/>
        <end position="77"/>
    </location>
</feature>
<dbReference type="GO" id="GO:0000155">
    <property type="term" value="F:phosphorelay sensor kinase activity"/>
    <property type="evidence" value="ECO:0007669"/>
    <property type="project" value="InterPro"/>
</dbReference>
<dbReference type="InterPro" id="IPR005467">
    <property type="entry name" value="His_kinase_dom"/>
</dbReference>
<protein>
    <recommendedName>
        <fullName evidence="2">histidine kinase</fullName>
        <ecNumber evidence="2">2.7.13.3</ecNumber>
    </recommendedName>
</protein>
<evidence type="ECO:0000256" key="3">
    <source>
        <dbReference type="ARBA" id="ARBA00022553"/>
    </source>
</evidence>
<feature type="transmembrane region" description="Helical" evidence="6">
    <location>
        <begin position="163"/>
        <end position="182"/>
    </location>
</feature>
<dbReference type="Pfam" id="PF02518">
    <property type="entry name" value="HATPase_c"/>
    <property type="match status" value="1"/>
</dbReference>
<evidence type="ECO:0000259" key="7">
    <source>
        <dbReference type="PROSITE" id="PS50109"/>
    </source>
</evidence>
<dbReference type="SUPFAM" id="SSF47384">
    <property type="entry name" value="Homodimeric domain of signal transducing histidine kinase"/>
    <property type="match status" value="1"/>
</dbReference>
<name>A0A512ASX0_9BACT</name>
<dbReference type="InterPro" id="IPR004358">
    <property type="entry name" value="Sig_transdc_His_kin-like_C"/>
</dbReference>
<dbReference type="Gene3D" id="1.10.287.130">
    <property type="match status" value="1"/>
</dbReference>
<evidence type="ECO:0000256" key="4">
    <source>
        <dbReference type="ARBA" id="ARBA00022679"/>
    </source>
</evidence>
<dbReference type="AlphaFoldDB" id="A0A512ASX0"/>
<feature type="domain" description="Histidine kinase" evidence="7">
    <location>
        <begin position="332"/>
        <end position="546"/>
    </location>
</feature>
<dbReference type="InterPro" id="IPR036890">
    <property type="entry name" value="HATPase_C_sf"/>
</dbReference>
<sequence>MAGLGLGLLDLAGQFYRLFSNPDKVSLVTSMQWQTALALVIMGGCLIFLHRNLKIPARLGAGLMLALALLNLADFLWKKNWGIIFWFSPAPAQHFASATPDWILLLNAFNIMLLAVAVLFITSGWFGTGQLLAAFLFIVAYASFIGNLYNIGHFSVPHNLEGLTSQTAPVLILFSLGLLLCYPHKGWLKMMSSQYLGGMLARYSFSYFLLVTPIFIGFYLYTLTAWQLTPGLGILSLFILTCLISLPITYYYLQRLNNLDTRLRKAHQELQITNTDLSGRNEALSEALDDVKAGNRELAVMTKEVLLSSQALEAKNKELSRLNQSLDYIVHMASHDLKTPVYNLELLLKELRLTLEPHMQAHEEKLVTMVGNSIASLKGTIEGLTQIIKSQQLIIGLQVAFSLNKLILEVKKELELEIEQSGAKIQKHLEVDTLVFSQIHLRSVLLNLFTNALKYRSPNRTLLINISSLAVPNGVKIIFADNGLGMSAYQAANLFTIYKRFHTHVEGSGIGLYLVKQTIENNGGTIRVESTEDAGTCFTIFLPQVKK</sequence>
<evidence type="ECO:0000313" key="8">
    <source>
        <dbReference type="EMBL" id="GEO02804.1"/>
    </source>
</evidence>
<gene>
    <name evidence="8" type="ORF">AAE02nite_04680</name>
</gene>
<dbReference type="EC" id="2.7.13.3" evidence="2"/>
<evidence type="ECO:0000256" key="5">
    <source>
        <dbReference type="ARBA" id="ARBA00022777"/>
    </source>
</evidence>
<evidence type="ECO:0000313" key="9">
    <source>
        <dbReference type="Proteomes" id="UP000321532"/>
    </source>
</evidence>
<comment type="catalytic activity">
    <reaction evidence="1">
        <text>ATP + protein L-histidine = ADP + protein N-phospho-L-histidine.</text>
        <dbReference type="EC" id="2.7.13.3"/>
    </reaction>
</comment>
<dbReference type="SMART" id="SM00387">
    <property type="entry name" value="HATPase_c"/>
    <property type="match status" value="1"/>
</dbReference>
<evidence type="ECO:0000256" key="6">
    <source>
        <dbReference type="SAM" id="Phobius"/>
    </source>
</evidence>
<keyword evidence="3" id="KW-0597">Phosphoprotein</keyword>
<dbReference type="SUPFAM" id="SSF55874">
    <property type="entry name" value="ATPase domain of HSP90 chaperone/DNA topoisomerase II/histidine kinase"/>
    <property type="match status" value="1"/>
</dbReference>
<dbReference type="EMBL" id="BJYS01000002">
    <property type="protein sequence ID" value="GEO02804.1"/>
    <property type="molecule type" value="Genomic_DNA"/>
</dbReference>
<accession>A0A512ASX0</accession>
<comment type="caution">
    <text evidence="8">The sequence shown here is derived from an EMBL/GenBank/DDBJ whole genome shotgun (WGS) entry which is preliminary data.</text>
</comment>
<proteinExistence type="predicted"/>
<feature type="transmembrane region" description="Helical" evidence="6">
    <location>
        <begin position="102"/>
        <end position="122"/>
    </location>
</feature>
<dbReference type="PANTHER" id="PTHR43304">
    <property type="entry name" value="PHYTOCHROME-LIKE PROTEIN CPH1"/>
    <property type="match status" value="1"/>
</dbReference>
<keyword evidence="5" id="KW-0418">Kinase</keyword>
<dbReference type="Proteomes" id="UP000321532">
    <property type="component" value="Unassembled WGS sequence"/>
</dbReference>
<organism evidence="8 9">
    <name type="scientific">Adhaeribacter aerolatus</name>
    <dbReference type="NCBI Taxonomy" id="670289"/>
    <lineage>
        <taxon>Bacteria</taxon>
        <taxon>Pseudomonadati</taxon>
        <taxon>Bacteroidota</taxon>
        <taxon>Cytophagia</taxon>
        <taxon>Cytophagales</taxon>
        <taxon>Hymenobacteraceae</taxon>
        <taxon>Adhaeribacter</taxon>
    </lineage>
</organism>
<evidence type="ECO:0000256" key="2">
    <source>
        <dbReference type="ARBA" id="ARBA00012438"/>
    </source>
</evidence>
<dbReference type="Gene3D" id="3.30.565.10">
    <property type="entry name" value="Histidine kinase-like ATPase, C-terminal domain"/>
    <property type="match status" value="1"/>
</dbReference>
<feature type="transmembrane region" description="Helical" evidence="6">
    <location>
        <begin position="233"/>
        <end position="253"/>
    </location>
</feature>
<keyword evidence="6" id="KW-0472">Membrane</keyword>
<feature type="transmembrane region" description="Helical" evidence="6">
    <location>
        <begin position="203"/>
        <end position="221"/>
    </location>
</feature>
<dbReference type="InterPro" id="IPR036097">
    <property type="entry name" value="HisK_dim/P_sf"/>
</dbReference>
<dbReference type="InterPro" id="IPR052162">
    <property type="entry name" value="Sensor_kinase/Photoreceptor"/>
</dbReference>
<reference evidence="8 9" key="1">
    <citation type="submission" date="2019-07" db="EMBL/GenBank/DDBJ databases">
        <title>Whole genome shotgun sequence of Adhaeribacter aerolatus NBRC 106133.</title>
        <authorList>
            <person name="Hosoyama A."/>
            <person name="Uohara A."/>
            <person name="Ohji S."/>
            <person name="Ichikawa N."/>
        </authorList>
    </citation>
    <scope>NUCLEOTIDE SEQUENCE [LARGE SCALE GENOMIC DNA]</scope>
    <source>
        <strain evidence="8 9">NBRC 106133</strain>
    </source>
</reference>
<keyword evidence="9" id="KW-1185">Reference proteome</keyword>
<dbReference type="PROSITE" id="PS50109">
    <property type="entry name" value="HIS_KIN"/>
    <property type="match status" value="1"/>
</dbReference>
<keyword evidence="4" id="KW-0808">Transferase</keyword>
<feature type="transmembrane region" description="Helical" evidence="6">
    <location>
        <begin position="131"/>
        <end position="151"/>
    </location>
</feature>
<keyword evidence="6" id="KW-1133">Transmembrane helix</keyword>
<dbReference type="PANTHER" id="PTHR43304:SF1">
    <property type="entry name" value="PAC DOMAIN-CONTAINING PROTEIN"/>
    <property type="match status" value="1"/>
</dbReference>
<dbReference type="InterPro" id="IPR003594">
    <property type="entry name" value="HATPase_dom"/>
</dbReference>
<keyword evidence="6" id="KW-0812">Transmembrane</keyword>
<dbReference type="PRINTS" id="PR00344">
    <property type="entry name" value="BCTRLSENSOR"/>
</dbReference>